<gene>
    <name evidence="8" type="ORF">ACEWY4_022821</name>
</gene>
<dbReference type="AlphaFoldDB" id="A0ABD1J186"/>
<evidence type="ECO:0000256" key="1">
    <source>
        <dbReference type="ARBA" id="ARBA00004613"/>
    </source>
</evidence>
<evidence type="ECO:0000313" key="8">
    <source>
        <dbReference type="EMBL" id="KAL2080968.1"/>
    </source>
</evidence>
<evidence type="ECO:0000259" key="7">
    <source>
        <dbReference type="PROSITE" id="PS50871"/>
    </source>
</evidence>
<feature type="coiled-coil region" evidence="4">
    <location>
        <begin position="134"/>
        <end position="168"/>
    </location>
</feature>
<protein>
    <recommendedName>
        <fullName evidence="7">C1q domain-containing protein</fullName>
    </recommendedName>
</protein>
<dbReference type="SUPFAM" id="SSF49842">
    <property type="entry name" value="TNF-like"/>
    <property type="match status" value="1"/>
</dbReference>
<dbReference type="Gene3D" id="2.60.120.40">
    <property type="match status" value="1"/>
</dbReference>
<dbReference type="SMART" id="SM00110">
    <property type="entry name" value="C1Q"/>
    <property type="match status" value="1"/>
</dbReference>
<evidence type="ECO:0000256" key="2">
    <source>
        <dbReference type="ARBA" id="ARBA00022525"/>
    </source>
</evidence>
<name>A0ABD1J186_9TELE</name>
<accession>A0ABD1J186</accession>
<feature type="region of interest" description="Disordered" evidence="5">
    <location>
        <begin position="21"/>
        <end position="41"/>
    </location>
</feature>
<feature type="signal peptide" evidence="6">
    <location>
        <begin position="1"/>
        <end position="19"/>
    </location>
</feature>
<keyword evidence="3 6" id="KW-0732">Signal</keyword>
<dbReference type="PANTHER" id="PTHR22923">
    <property type="entry name" value="CEREBELLIN-RELATED"/>
    <property type="match status" value="1"/>
</dbReference>
<reference evidence="8 9" key="1">
    <citation type="submission" date="2024-09" db="EMBL/GenBank/DDBJ databases">
        <title>A chromosome-level genome assembly of Gray's grenadier anchovy, Coilia grayii.</title>
        <authorList>
            <person name="Fu Z."/>
        </authorList>
    </citation>
    <scope>NUCLEOTIDE SEQUENCE [LARGE SCALE GENOMIC DNA]</scope>
    <source>
        <strain evidence="8">G4</strain>
        <tissue evidence="8">Muscle</tissue>
    </source>
</reference>
<dbReference type="InterPro" id="IPR001073">
    <property type="entry name" value="C1q_dom"/>
</dbReference>
<keyword evidence="4" id="KW-0175">Coiled coil</keyword>
<evidence type="ECO:0000256" key="6">
    <source>
        <dbReference type="SAM" id="SignalP"/>
    </source>
</evidence>
<sequence>MRAAITLLVLLFSMCGAQTRSTQTEVQTESQSTGAAADDDDAAAAEVSTQLDIYAELRALRDMVEEQGDMLVEQQTTLRSTQDELKKMEAENAAVKERLVASETKVGALERGLVASETKVGALETVNDAQEAELKAMATRLAVSETEVANLRKENTAQQTQLTNIKTEVMNLINANAAQDSRISASEAEVENLKIVQEAELTAVKTRLAVTEMEVQNLEKKITETPKVAFSAGLTNSGYIQSGNTELNLVFTKVITNVGQAYSSTTGFFTAPVRGVYYFRFTVMDYPSSAYAHIKIFRNVKQVMLLADYESQGHLYLSGGVALQLEVGDVVNLRLPAGCRLLDDSNNHSTFSGFLLFPL</sequence>
<dbReference type="SUPFAM" id="SSF57997">
    <property type="entry name" value="Tropomyosin"/>
    <property type="match status" value="1"/>
</dbReference>
<keyword evidence="9" id="KW-1185">Reference proteome</keyword>
<evidence type="ECO:0000256" key="3">
    <source>
        <dbReference type="ARBA" id="ARBA00022729"/>
    </source>
</evidence>
<feature type="coiled-coil region" evidence="4">
    <location>
        <begin position="71"/>
        <end position="105"/>
    </location>
</feature>
<dbReference type="PANTHER" id="PTHR22923:SF102">
    <property type="entry name" value="CEREBELLIN 13-RELATED"/>
    <property type="match status" value="1"/>
</dbReference>
<feature type="compositionally biased region" description="Low complexity" evidence="5">
    <location>
        <begin position="21"/>
        <end position="36"/>
    </location>
</feature>
<organism evidence="8 9">
    <name type="scientific">Coilia grayii</name>
    <name type="common">Gray's grenadier anchovy</name>
    <dbReference type="NCBI Taxonomy" id="363190"/>
    <lineage>
        <taxon>Eukaryota</taxon>
        <taxon>Metazoa</taxon>
        <taxon>Chordata</taxon>
        <taxon>Craniata</taxon>
        <taxon>Vertebrata</taxon>
        <taxon>Euteleostomi</taxon>
        <taxon>Actinopterygii</taxon>
        <taxon>Neopterygii</taxon>
        <taxon>Teleostei</taxon>
        <taxon>Clupei</taxon>
        <taxon>Clupeiformes</taxon>
        <taxon>Clupeoidei</taxon>
        <taxon>Engraulidae</taxon>
        <taxon>Coilinae</taxon>
        <taxon>Coilia</taxon>
    </lineage>
</organism>
<feature type="chain" id="PRO_5044894549" description="C1q domain-containing protein" evidence="6">
    <location>
        <begin position="20"/>
        <end position="359"/>
    </location>
</feature>
<evidence type="ECO:0000256" key="5">
    <source>
        <dbReference type="SAM" id="MobiDB-lite"/>
    </source>
</evidence>
<dbReference type="EMBL" id="JBHFQA010000020">
    <property type="protein sequence ID" value="KAL2080968.1"/>
    <property type="molecule type" value="Genomic_DNA"/>
</dbReference>
<comment type="caution">
    <text evidence="8">The sequence shown here is derived from an EMBL/GenBank/DDBJ whole genome shotgun (WGS) entry which is preliminary data.</text>
</comment>
<dbReference type="GO" id="GO:0005576">
    <property type="term" value="C:extracellular region"/>
    <property type="evidence" value="ECO:0007669"/>
    <property type="project" value="UniProtKB-SubCell"/>
</dbReference>
<dbReference type="InterPro" id="IPR008983">
    <property type="entry name" value="Tumour_necrosis_fac-like_dom"/>
</dbReference>
<proteinExistence type="predicted"/>
<dbReference type="InterPro" id="IPR050822">
    <property type="entry name" value="Cerebellin_Synaptic_Org"/>
</dbReference>
<dbReference type="PRINTS" id="PR00007">
    <property type="entry name" value="COMPLEMNTC1Q"/>
</dbReference>
<dbReference type="Pfam" id="PF00386">
    <property type="entry name" value="C1q"/>
    <property type="match status" value="1"/>
</dbReference>
<comment type="subcellular location">
    <subcellularLocation>
        <location evidence="1">Secreted</location>
    </subcellularLocation>
</comment>
<keyword evidence="2" id="KW-0964">Secreted</keyword>
<dbReference type="Proteomes" id="UP001591681">
    <property type="component" value="Unassembled WGS sequence"/>
</dbReference>
<evidence type="ECO:0000256" key="4">
    <source>
        <dbReference type="SAM" id="Coils"/>
    </source>
</evidence>
<evidence type="ECO:0000313" key="9">
    <source>
        <dbReference type="Proteomes" id="UP001591681"/>
    </source>
</evidence>
<feature type="domain" description="C1q" evidence="7">
    <location>
        <begin position="223"/>
        <end position="359"/>
    </location>
</feature>
<dbReference type="PROSITE" id="PS50871">
    <property type="entry name" value="C1Q"/>
    <property type="match status" value="1"/>
</dbReference>